<dbReference type="Proteomes" id="UP000658793">
    <property type="component" value="Unassembled WGS sequence"/>
</dbReference>
<accession>A0ABQ1HCP8</accession>
<reference evidence="2" key="1">
    <citation type="journal article" date="2019" name="Int. J. Syst. Evol. Microbiol.">
        <title>The Global Catalogue of Microorganisms (GCM) 10K type strain sequencing project: providing services to taxonomists for standard genome sequencing and annotation.</title>
        <authorList>
            <consortium name="The Broad Institute Genomics Platform"/>
            <consortium name="The Broad Institute Genome Sequencing Center for Infectious Disease"/>
            <person name="Wu L."/>
            <person name="Ma J."/>
        </authorList>
    </citation>
    <scope>NUCLEOTIDE SEQUENCE [LARGE SCALE GENOMIC DNA]</scope>
    <source>
        <strain evidence="2">CGMCC 1.12811</strain>
    </source>
</reference>
<organism evidence="1 2">
    <name type="scientific">Flavobacterium palustre</name>
    <dbReference type="NCBI Taxonomy" id="1476463"/>
    <lineage>
        <taxon>Bacteria</taxon>
        <taxon>Pseudomonadati</taxon>
        <taxon>Bacteroidota</taxon>
        <taxon>Flavobacteriia</taxon>
        <taxon>Flavobacteriales</taxon>
        <taxon>Flavobacteriaceae</taxon>
        <taxon>Flavobacterium</taxon>
    </lineage>
</organism>
<evidence type="ECO:0008006" key="3">
    <source>
        <dbReference type="Google" id="ProtNLM"/>
    </source>
</evidence>
<name>A0ABQ1HCP8_9FLAO</name>
<sequence>MPDNTKPTQAEQYPPIGNFIHYHIMQQTQTKSSIAQAMGIGSKGLRDYFKKDSLQFAVLWKLSLILKHNFLAQLGEYLPYRFETIQEKALKKELAAKNDYIHKLEIQLETLKEMINK</sequence>
<dbReference type="RefSeq" id="WP_188492693.1">
    <property type="nucleotide sequence ID" value="NZ_BMGA01000001.1"/>
</dbReference>
<evidence type="ECO:0000313" key="2">
    <source>
        <dbReference type="Proteomes" id="UP000658793"/>
    </source>
</evidence>
<keyword evidence="2" id="KW-1185">Reference proteome</keyword>
<gene>
    <name evidence="1" type="ORF">GCM10008015_08210</name>
</gene>
<dbReference type="EMBL" id="BMGA01000001">
    <property type="protein sequence ID" value="GGA69810.1"/>
    <property type="molecule type" value="Genomic_DNA"/>
</dbReference>
<protein>
    <recommendedName>
        <fullName evidence="3">Transcriptional regulator</fullName>
    </recommendedName>
</protein>
<comment type="caution">
    <text evidence="1">The sequence shown here is derived from an EMBL/GenBank/DDBJ whole genome shotgun (WGS) entry which is preliminary data.</text>
</comment>
<proteinExistence type="predicted"/>
<evidence type="ECO:0000313" key="1">
    <source>
        <dbReference type="EMBL" id="GGA69810.1"/>
    </source>
</evidence>